<sequence>MAEEVLVDLGVPGARLLVRLGEHVAAWSPDPDQASWRHAEIVVEAAPFSGTIPTILTGTEVGQYREALAALDRGDRADVRLGGDRAAEIRLERTAATVVVTATPSGDDPWPTIRYLVPRP</sequence>
<comment type="caution">
    <text evidence="1">The sequence shown here is derived from an EMBL/GenBank/DDBJ whole genome shotgun (WGS) entry which is preliminary data.</text>
</comment>
<dbReference type="Proteomes" id="UP001595947">
    <property type="component" value="Unassembled WGS sequence"/>
</dbReference>
<accession>A0ABV9YG45</accession>
<dbReference type="EMBL" id="JBHSIV010000001">
    <property type="protein sequence ID" value="MFC5060612.1"/>
    <property type="molecule type" value="Genomic_DNA"/>
</dbReference>
<name>A0ABV9YG45_9PSEU</name>
<organism evidence="1 2">
    <name type="scientific">Actinomycetospora atypica</name>
    <dbReference type="NCBI Taxonomy" id="1290095"/>
    <lineage>
        <taxon>Bacteria</taxon>
        <taxon>Bacillati</taxon>
        <taxon>Actinomycetota</taxon>
        <taxon>Actinomycetes</taxon>
        <taxon>Pseudonocardiales</taxon>
        <taxon>Pseudonocardiaceae</taxon>
        <taxon>Actinomycetospora</taxon>
    </lineage>
</organism>
<protein>
    <submittedName>
        <fullName evidence="1">Uncharacterized protein</fullName>
    </submittedName>
</protein>
<proteinExistence type="predicted"/>
<evidence type="ECO:0000313" key="1">
    <source>
        <dbReference type="EMBL" id="MFC5060612.1"/>
    </source>
</evidence>
<dbReference type="RefSeq" id="WP_378033972.1">
    <property type="nucleotide sequence ID" value="NZ_JBHSIV010000001.1"/>
</dbReference>
<keyword evidence="2" id="KW-1185">Reference proteome</keyword>
<gene>
    <name evidence="1" type="ORF">ACFPBZ_00185</name>
</gene>
<evidence type="ECO:0000313" key="2">
    <source>
        <dbReference type="Proteomes" id="UP001595947"/>
    </source>
</evidence>
<reference evidence="2" key="1">
    <citation type="journal article" date="2019" name="Int. J. Syst. Evol. Microbiol.">
        <title>The Global Catalogue of Microorganisms (GCM) 10K type strain sequencing project: providing services to taxonomists for standard genome sequencing and annotation.</title>
        <authorList>
            <consortium name="The Broad Institute Genomics Platform"/>
            <consortium name="The Broad Institute Genome Sequencing Center for Infectious Disease"/>
            <person name="Wu L."/>
            <person name="Ma J."/>
        </authorList>
    </citation>
    <scope>NUCLEOTIDE SEQUENCE [LARGE SCALE GENOMIC DNA]</scope>
    <source>
        <strain evidence="2">CGMCC 4.7093</strain>
    </source>
</reference>